<keyword evidence="3" id="KW-1185">Reference proteome</keyword>
<comment type="caution">
    <text evidence="2">The sequence shown here is derived from an EMBL/GenBank/DDBJ whole genome shotgun (WGS) entry which is preliminary data.</text>
</comment>
<proteinExistence type="predicted"/>
<dbReference type="RefSeq" id="WP_379762703.1">
    <property type="nucleotide sequence ID" value="NZ_JAZAQL010000003.1"/>
</dbReference>
<gene>
    <name evidence="2" type="ORF">ACFQGB_15085</name>
</gene>
<dbReference type="EMBL" id="JBHSXN010000003">
    <property type="protein sequence ID" value="MFC6954185.1"/>
    <property type="molecule type" value="Genomic_DNA"/>
</dbReference>
<dbReference type="Proteomes" id="UP001596395">
    <property type="component" value="Unassembled WGS sequence"/>
</dbReference>
<evidence type="ECO:0000256" key="1">
    <source>
        <dbReference type="SAM" id="MobiDB-lite"/>
    </source>
</evidence>
<feature type="region of interest" description="Disordered" evidence="1">
    <location>
        <begin position="1"/>
        <end position="53"/>
    </location>
</feature>
<dbReference type="InterPro" id="IPR023906">
    <property type="entry name" value="rSAM_target_put"/>
</dbReference>
<sequence>MSDAHTVDDPDSKSDRGADDPDSKSDRGADDVEPVTDRDHDGSWSANLERDQYADDPDLVVAHALDAIDHTASGTHVNLVTHRAHGHPETYLYPALDDARGDALDRPVDYEYVKQCGCGGHVTRVHRP</sequence>
<protein>
    <submittedName>
        <fullName evidence="2">CGCGG family rSAM-modified RiPP protein</fullName>
    </submittedName>
</protein>
<dbReference type="NCBIfam" id="TIGR03995">
    <property type="entry name" value="target_X_rSAM"/>
    <property type="match status" value="1"/>
</dbReference>
<dbReference type="Pfam" id="PF26005">
    <property type="entry name" value="rSAM_target_put"/>
    <property type="match status" value="1"/>
</dbReference>
<reference evidence="2 3" key="1">
    <citation type="journal article" date="2019" name="Int. J. Syst. Evol. Microbiol.">
        <title>The Global Catalogue of Microorganisms (GCM) 10K type strain sequencing project: providing services to taxonomists for standard genome sequencing and annotation.</title>
        <authorList>
            <consortium name="The Broad Institute Genomics Platform"/>
            <consortium name="The Broad Institute Genome Sequencing Center for Infectious Disease"/>
            <person name="Wu L."/>
            <person name="Ma J."/>
        </authorList>
    </citation>
    <scope>NUCLEOTIDE SEQUENCE [LARGE SCALE GENOMIC DNA]</scope>
    <source>
        <strain evidence="2 3">GX26</strain>
    </source>
</reference>
<evidence type="ECO:0000313" key="2">
    <source>
        <dbReference type="EMBL" id="MFC6954185.1"/>
    </source>
</evidence>
<evidence type="ECO:0000313" key="3">
    <source>
        <dbReference type="Proteomes" id="UP001596395"/>
    </source>
</evidence>
<dbReference type="AlphaFoldDB" id="A0ABD5VJ41"/>
<accession>A0ABD5VJ41</accession>
<name>A0ABD5VJ41_9EURY</name>
<organism evidence="2 3">
    <name type="scientific">Halorubellus litoreus</name>
    <dbReference type="NCBI Taxonomy" id="755308"/>
    <lineage>
        <taxon>Archaea</taxon>
        <taxon>Methanobacteriati</taxon>
        <taxon>Methanobacteriota</taxon>
        <taxon>Stenosarchaea group</taxon>
        <taxon>Halobacteria</taxon>
        <taxon>Halobacteriales</taxon>
        <taxon>Halorubellaceae</taxon>
        <taxon>Halorubellus</taxon>
    </lineage>
</organism>